<feature type="compositionally biased region" description="Basic and acidic residues" evidence="2">
    <location>
        <begin position="373"/>
        <end position="382"/>
    </location>
</feature>
<dbReference type="GO" id="GO:0005773">
    <property type="term" value="C:vacuole"/>
    <property type="evidence" value="ECO:0007669"/>
    <property type="project" value="GOC"/>
</dbReference>
<feature type="region of interest" description="Disordered" evidence="2">
    <location>
        <begin position="42"/>
        <end position="245"/>
    </location>
</feature>
<comment type="caution">
    <text evidence="3">The sequence shown here is derived from an EMBL/GenBank/DDBJ whole genome shotgun (WGS) entry which is preliminary data.</text>
</comment>
<dbReference type="PANTHER" id="PTHR14534:SF3">
    <property type="entry name" value="GID COMPLEX SUBUNIT 4 HOMOLOG"/>
    <property type="match status" value="1"/>
</dbReference>
<evidence type="ECO:0000313" key="3">
    <source>
        <dbReference type="EMBL" id="KAJ1968659.1"/>
    </source>
</evidence>
<comment type="similarity">
    <text evidence="1">Belongs to the GID4/VID24 family.</text>
</comment>
<dbReference type="GO" id="GO:0006623">
    <property type="term" value="P:protein targeting to vacuole"/>
    <property type="evidence" value="ECO:0007669"/>
    <property type="project" value="TreeGrafter"/>
</dbReference>
<dbReference type="Proteomes" id="UP001150925">
    <property type="component" value="Unassembled WGS sequence"/>
</dbReference>
<gene>
    <name evidence="3" type="ORF">IWQ62_001110</name>
</gene>
<feature type="compositionally biased region" description="Polar residues" evidence="2">
    <location>
        <begin position="158"/>
        <end position="167"/>
    </location>
</feature>
<reference evidence="3" key="1">
    <citation type="submission" date="2022-07" db="EMBL/GenBank/DDBJ databases">
        <title>Phylogenomic reconstructions and comparative analyses of Kickxellomycotina fungi.</title>
        <authorList>
            <person name="Reynolds N.K."/>
            <person name="Stajich J.E."/>
            <person name="Barry K."/>
            <person name="Grigoriev I.V."/>
            <person name="Crous P."/>
            <person name="Smith M.E."/>
        </authorList>
    </citation>
    <scope>NUCLEOTIDE SEQUENCE</scope>
    <source>
        <strain evidence="3">RSA 1196</strain>
    </source>
</reference>
<dbReference type="OrthoDB" id="62at2759"/>
<evidence type="ECO:0008006" key="5">
    <source>
        <dbReference type="Google" id="ProtNLM"/>
    </source>
</evidence>
<dbReference type="AlphaFoldDB" id="A0A9W8AT72"/>
<feature type="compositionally biased region" description="Acidic residues" evidence="2">
    <location>
        <begin position="92"/>
        <end position="103"/>
    </location>
</feature>
<evidence type="ECO:0000256" key="2">
    <source>
        <dbReference type="SAM" id="MobiDB-lite"/>
    </source>
</evidence>
<organism evidence="3 4">
    <name type="scientific">Dispira parvispora</name>
    <dbReference type="NCBI Taxonomy" id="1520584"/>
    <lineage>
        <taxon>Eukaryota</taxon>
        <taxon>Fungi</taxon>
        <taxon>Fungi incertae sedis</taxon>
        <taxon>Zoopagomycota</taxon>
        <taxon>Kickxellomycotina</taxon>
        <taxon>Dimargaritomycetes</taxon>
        <taxon>Dimargaritales</taxon>
        <taxon>Dimargaritaceae</taxon>
        <taxon>Dispira</taxon>
    </lineage>
</organism>
<feature type="compositionally biased region" description="Basic and acidic residues" evidence="2">
    <location>
        <begin position="16"/>
        <end position="27"/>
    </location>
</feature>
<feature type="region of interest" description="Disordered" evidence="2">
    <location>
        <begin position="263"/>
        <end position="393"/>
    </location>
</feature>
<sequence>MPRRIHSRFSSRPGQRRSETQVQDRDLQEIDDFFRSFFTRLANSGESGSNGERPSNDDAAVPSYEGMSRLLPRDSPLGTPLARPASSSDGDSSSDSDEDDEDSTAWLRRLYSPAMRPNDPLILTGVSDADWPPQGRSSLNNDSDDSNHLPPSRPVHPSSRQPSGTRGSTRRPDSLRMEVLSRYTPFSRSSRRGTSQGESGTASGDSASPSEGSHPLSTVHILPLSGSSDSQRGRLDTGNNDPALAEDYIDTLHPTQGYLTITEQQTAPELSNGRNRTQVNPSHRDMQVVLPGNSSGRTPSRPLQRWGRSSSHRTNSLGRRSAQSSSMWNALQDQVTSSLRSSPDTNDLFSPTLQGMSQDSRRRTREHHRRQHDQHNADELAHKPSSSGSLTDTLPISPPLDCSFLSAGMQFRGHQTAMGPAYFGSSNEICDMTVAIDQVDPVKGQLKGTMKSTRVNNPSCEATTFWEGEILDFKRVGLCTGKWQSNSATDRKFWKHFKGLSSIWSLSSRKSLESVDPRMVANIQKEYILMRWKERFLITTSPEYNELSISGFYYICMSRSDGIIRGYYHDSFSEPYQMLLLMPEIKRSGASFPSYSMT</sequence>
<evidence type="ECO:0000313" key="4">
    <source>
        <dbReference type="Proteomes" id="UP001150925"/>
    </source>
</evidence>
<name>A0A9W8AT72_9FUNG</name>
<dbReference type="GO" id="GO:0045721">
    <property type="term" value="P:negative regulation of gluconeogenesis"/>
    <property type="evidence" value="ECO:0007669"/>
    <property type="project" value="TreeGrafter"/>
</dbReference>
<feature type="compositionally biased region" description="Polar residues" evidence="2">
    <location>
        <begin position="263"/>
        <end position="281"/>
    </location>
</feature>
<feature type="region of interest" description="Disordered" evidence="2">
    <location>
        <begin position="1"/>
        <end position="27"/>
    </location>
</feature>
<evidence type="ECO:0000256" key="1">
    <source>
        <dbReference type="ARBA" id="ARBA00061469"/>
    </source>
</evidence>
<accession>A0A9W8AT72</accession>
<feature type="compositionally biased region" description="Polar residues" evidence="2">
    <location>
        <begin position="184"/>
        <end position="211"/>
    </location>
</feature>
<feature type="compositionally biased region" description="Basic residues" evidence="2">
    <location>
        <begin position="362"/>
        <end position="372"/>
    </location>
</feature>
<keyword evidence="4" id="KW-1185">Reference proteome</keyword>
<feature type="compositionally biased region" description="Polar residues" evidence="2">
    <location>
        <begin position="42"/>
        <end position="53"/>
    </location>
</feature>
<dbReference type="GO" id="GO:0043161">
    <property type="term" value="P:proteasome-mediated ubiquitin-dependent protein catabolic process"/>
    <property type="evidence" value="ECO:0007669"/>
    <property type="project" value="TreeGrafter"/>
</dbReference>
<dbReference type="GO" id="GO:0007039">
    <property type="term" value="P:protein catabolic process in the vacuole"/>
    <property type="evidence" value="ECO:0007669"/>
    <property type="project" value="TreeGrafter"/>
</dbReference>
<protein>
    <recommendedName>
        <fullName evidence="5">Vacuolar import and degradation protein-domain-containing protein</fullName>
    </recommendedName>
</protein>
<dbReference type="GO" id="GO:0034657">
    <property type="term" value="C:GID complex"/>
    <property type="evidence" value="ECO:0007669"/>
    <property type="project" value="TreeGrafter"/>
</dbReference>
<dbReference type="EMBL" id="JANBPY010000152">
    <property type="protein sequence ID" value="KAJ1968659.1"/>
    <property type="molecule type" value="Genomic_DNA"/>
</dbReference>
<dbReference type="PANTHER" id="PTHR14534">
    <property type="entry name" value="VACUOLAR IMPORT AND DEGRADATION PROTEIN 24"/>
    <property type="match status" value="1"/>
</dbReference>
<feature type="compositionally biased region" description="Polar residues" evidence="2">
    <location>
        <begin position="307"/>
        <end position="358"/>
    </location>
</feature>
<dbReference type="Pfam" id="PF09783">
    <property type="entry name" value="Vac_ImportDeg"/>
    <property type="match status" value="1"/>
</dbReference>
<proteinExistence type="inferred from homology"/>
<dbReference type="InterPro" id="IPR018618">
    <property type="entry name" value="GID4/10-like"/>
</dbReference>
<feature type="compositionally biased region" description="Polar residues" evidence="2">
    <location>
        <begin position="384"/>
        <end position="393"/>
    </location>
</feature>